<keyword evidence="2 3" id="KW-0175">Coiled coil</keyword>
<evidence type="ECO:0000313" key="6">
    <source>
        <dbReference type="Proteomes" id="UP001154282"/>
    </source>
</evidence>
<feature type="region of interest" description="Disordered" evidence="4">
    <location>
        <begin position="1"/>
        <end position="22"/>
    </location>
</feature>
<name>A0AAV0QKG1_9ROSI</name>
<accession>A0AAV0QKG1</accession>
<evidence type="ECO:0000256" key="3">
    <source>
        <dbReference type="SAM" id="Coils"/>
    </source>
</evidence>
<keyword evidence="6" id="KW-1185">Reference proteome</keyword>
<dbReference type="Proteomes" id="UP001154282">
    <property type="component" value="Unassembled WGS sequence"/>
</dbReference>
<feature type="compositionally biased region" description="Basic and acidic residues" evidence="4">
    <location>
        <begin position="66"/>
        <end position="84"/>
    </location>
</feature>
<evidence type="ECO:0000256" key="4">
    <source>
        <dbReference type="SAM" id="MobiDB-lite"/>
    </source>
</evidence>
<dbReference type="AlphaFoldDB" id="A0AAV0QKG1"/>
<feature type="coiled-coil region" evidence="3">
    <location>
        <begin position="153"/>
        <end position="215"/>
    </location>
</feature>
<evidence type="ECO:0000313" key="5">
    <source>
        <dbReference type="EMBL" id="CAI0545390.1"/>
    </source>
</evidence>
<feature type="region of interest" description="Disordered" evidence="4">
    <location>
        <begin position="66"/>
        <end position="85"/>
    </location>
</feature>
<gene>
    <name evidence="5" type="ORF">LITE_LOCUS43563</name>
</gene>
<dbReference type="PANTHER" id="PTHR34224:SF18">
    <property type="entry name" value="INTERACTOR OF CONSTITUTIVE ACTIVE ROPS 3"/>
    <property type="match status" value="1"/>
</dbReference>
<protein>
    <recommendedName>
        <fullName evidence="7">Interactor of constitutive active ROPs 3</fullName>
    </recommendedName>
</protein>
<comment type="similarity">
    <text evidence="1">Belongs to the ICR family.</text>
</comment>
<dbReference type="InterPro" id="IPR029688">
    <property type="entry name" value="ICR"/>
</dbReference>
<organism evidence="5 6">
    <name type="scientific">Linum tenue</name>
    <dbReference type="NCBI Taxonomy" id="586396"/>
    <lineage>
        <taxon>Eukaryota</taxon>
        <taxon>Viridiplantae</taxon>
        <taxon>Streptophyta</taxon>
        <taxon>Embryophyta</taxon>
        <taxon>Tracheophyta</taxon>
        <taxon>Spermatophyta</taxon>
        <taxon>Magnoliopsida</taxon>
        <taxon>eudicotyledons</taxon>
        <taxon>Gunneridae</taxon>
        <taxon>Pentapetalae</taxon>
        <taxon>rosids</taxon>
        <taxon>fabids</taxon>
        <taxon>Malpighiales</taxon>
        <taxon>Linaceae</taxon>
        <taxon>Linum</taxon>
    </lineage>
</organism>
<dbReference type="PANTHER" id="PTHR34224">
    <property type="entry name" value="INTERACTOR OF CONSTITUTIVE ACTIVE ROPS 2, CHLOROPLASTIC-RELATED"/>
    <property type="match status" value="1"/>
</dbReference>
<proteinExistence type="inferred from homology"/>
<evidence type="ECO:0008006" key="7">
    <source>
        <dbReference type="Google" id="ProtNLM"/>
    </source>
</evidence>
<sequence length="279" mass="31648">MKSQVNKDSKKMEAAGKAEANETLLQLEAAKKTVESLRFHEAEMLEIAALRDEASQLRSLLKASDEERIKEEKTHSTKQRREAELEAELQQAKACIEELRAEMMDKETELQGISEENEGLNVKLKKIESCCDNKQMIERESTVVVTDGIRANLMDKETELQNVLEENKRLQMEMSERAAEGEAAIKQLEEAGEANREMEAEVRRVKVQCDQWRKAAEAAVGMLWAGSSGRFMERSRSLGGKYGGIQSHYGEEMSDDDVLLKNKKKNGLKKIGVIWKKQQ</sequence>
<feature type="compositionally biased region" description="Basic and acidic residues" evidence="4">
    <location>
        <begin position="1"/>
        <end position="20"/>
    </location>
</feature>
<evidence type="ECO:0000256" key="2">
    <source>
        <dbReference type="ARBA" id="ARBA00023054"/>
    </source>
</evidence>
<dbReference type="EMBL" id="CAMGYJ010000009">
    <property type="protein sequence ID" value="CAI0545390.1"/>
    <property type="molecule type" value="Genomic_DNA"/>
</dbReference>
<evidence type="ECO:0000256" key="1">
    <source>
        <dbReference type="ARBA" id="ARBA00009778"/>
    </source>
</evidence>
<comment type="caution">
    <text evidence="5">The sequence shown here is derived from an EMBL/GenBank/DDBJ whole genome shotgun (WGS) entry which is preliminary data.</text>
</comment>
<reference evidence="5" key="1">
    <citation type="submission" date="2022-08" db="EMBL/GenBank/DDBJ databases">
        <authorList>
            <person name="Gutierrez-Valencia J."/>
        </authorList>
    </citation>
    <scope>NUCLEOTIDE SEQUENCE</scope>
</reference>